<keyword evidence="4" id="KW-1185">Reference proteome</keyword>
<dbReference type="Proteomes" id="UP001193035">
    <property type="component" value="Unassembled WGS sequence"/>
</dbReference>
<dbReference type="PANTHER" id="PTHR10605:SF56">
    <property type="entry name" value="BIFUNCTIONAL HEPARAN SULFATE N-DEACETYLASE_N-SULFOTRANSFERASE"/>
    <property type="match status" value="1"/>
</dbReference>
<dbReference type="InterPro" id="IPR027417">
    <property type="entry name" value="P-loop_NTPase"/>
</dbReference>
<gene>
    <name evidence="3" type="ORF">FGK63_04595</name>
</gene>
<accession>A0ABY2X5I2</accession>
<evidence type="ECO:0000256" key="2">
    <source>
        <dbReference type="SAM" id="MobiDB-lite"/>
    </source>
</evidence>
<feature type="region of interest" description="Disordered" evidence="2">
    <location>
        <begin position="198"/>
        <end position="239"/>
    </location>
</feature>
<evidence type="ECO:0000313" key="3">
    <source>
        <dbReference type="EMBL" id="TMV10343.1"/>
    </source>
</evidence>
<evidence type="ECO:0008006" key="5">
    <source>
        <dbReference type="Google" id="ProtNLM"/>
    </source>
</evidence>
<dbReference type="PANTHER" id="PTHR10605">
    <property type="entry name" value="HEPARAN SULFATE SULFOTRANSFERASE"/>
    <property type="match status" value="1"/>
</dbReference>
<dbReference type="EMBL" id="VCPD01000001">
    <property type="protein sequence ID" value="TMV10343.1"/>
    <property type="molecule type" value="Genomic_DNA"/>
</dbReference>
<evidence type="ECO:0000256" key="1">
    <source>
        <dbReference type="ARBA" id="ARBA00022679"/>
    </source>
</evidence>
<dbReference type="InterPro" id="IPR037359">
    <property type="entry name" value="NST/OST"/>
</dbReference>
<feature type="compositionally biased region" description="Pro residues" evidence="2">
    <location>
        <begin position="229"/>
        <end position="239"/>
    </location>
</feature>
<name>A0ABY2X5I2_9RHOB</name>
<comment type="caution">
    <text evidence="3">The sequence shown here is derived from an EMBL/GenBank/DDBJ whole genome shotgun (WGS) entry which is preliminary data.</text>
</comment>
<dbReference type="RefSeq" id="WP_138840400.1">
    <property type="nucleotide sequence ID" value="NZ_VCPD01000001.1"/>
</dbReference>
<reference evidence="3 4" key="1">
    <citation type="submission" date="2019-05" db="EMBL/GenBank/DDBJ databases">
        <title>Ruegeria sp. nov., isolated from tidal flat.</title>
        <authorList>
            <person name="Kim W."/>
        </authorList>
    </citation>
    <scope>NUCLEOTIDE SEQUENCE [LARGE SCALE GENOMIC DNA]</scope>
    <source>
        <strain evidence="3 4">CAU 1488</strain>
    </source>
</reference>
<evidence type="ECO:0000313" key="4">
    <source>
        <dbReference type="Proteomes" id="UP001193035"/>
    </source>
</evidence>
<organism evidence="3 4">
    <name type="scientific">Ruegeria sediminis</name>
    <dbReference type="NCBI Taxonomy" id="2583820"/>
    <lineage>
        <taxon>Bacteria</taxon>
        <taxon>Pseudomonadati</taxon>
        <taxon>Pseudomonadota</taxon>
        <taxon>Alphaproteobacteria</taxon>
        <taxon>Rhodobacterales</taxon>
        <taxon>Roseobacteraceae</taxon>
        <taxon>Ruegeria</taxon>
    </lineage>
</organism>
<sequence length="239" mass="27061">MHRPIDFFIIGAPKAGTDALRNWLNECPDVWTYGPVEPNYLCDDVLGTKKNKSTWAKRVVRQARGRRLVGEKSTWYLGSQVAITEIATRFPKAKIVILTRENVSLFLSLHAELVKLGVENELDPKIAWQETIADPRRLDFVNTFLPNYPVSCRIGWQIERWIARFGQERVLIAGIRDLETGEGRRRMAACASFRMPPRRLRTSGCPPVTQPQDSLRSRPGPHAASPAWRNPPPGPSRAV</sequence>
<protein>
    <recommendedName>
        <fullName evidence="5">Sulfotransferase</fullName>
    </recommendedName>
</protein>
<dbReference type="Gene3D" id="3.40.50.300">
    <property type="entry name" value="P-loop containing nucleotide triphosphate hydrolases"/>
    <property type="match status" value="1"/>
</dbReference>
<dbReference type="SUPFAM" id="SSF52540">
    <property type="entry name" value="P-loop containing nucleoside triphosphate hydrolases"/>
    <property type="match status" value="1"/>
</dbReference>
<proteinExistence type="predicted"/>
<keyword evidence="1" id="KW-0808">Transferase</keyword>